<proteinExistence type="inferred from homology"/>
<dbReference type="PANTHER" id="PTHR35791">
    <property type="entry name" value="UPF0754 MEMBRANE PROTEIN YHEB"/>
    <property type="match status" value="1"/>
</dbReference>
<comment type="subcellular location">
    <subcellularLocation>
        <location evidence="1">Endomembrane system</location>
    </subcellularLocation>
</comment>
<keyword evidence="5 6" id="KW-0472">Membrane</keyword>
<comment type="caution">
    <text evidence="7">The sequence shown here is derived from an EMBL/GenBank/DDBJ whole genome shotgun (WGS) entry which is preliminary data.</text>
</comment>
<protein>
    <submittedName>
        <fullName evidence="7">DUF445 domain-containing protein</fullName>
    </submittedName>
</protein>
<feature type="transmembrane region" description="Helical" evidence="6">
    <location>
        <begin position="360"/>
        <end position="382"/>
    </location>
</feature>
<dbReference type="PANTHER" id="PTHR35791:SF1">
    <property type="entry name" value="UPF0754 MEMBRANE PROTEIN YHEB"/>
    <property type="match status" value="1"/>
</dbReference>
<keyword evidence="3 6" id="KW-0812">Transmembrane</keyword>
<evidence type="ECO:0000256" key="3">
    <source>
        <dbReference type="ARBA" id="ARBA00022692"/>
    </source>
</evidence>
<evidence type="ECO:0000256" key="6">
    <source>
        <dbReference type="SAM" id="Phobius"/>
    </source>
</evidence>
<dbReference type="Proteomes" id="UP001595625">
    <property type="component" value="Unassembled WGS sequence"/>
</dbReference>
<evidence type="ECO:0000313" key="7">
    <source>
        <dbReference type="EMBL" id="MFC3210450.1"/>
    </source>
</evidence>
<keyword evidence="8" id="KW-1185">Reference proteome</keyword>
<dbReference type="Pfam" id="PF04286">
    <property type="entry name" value="DUF445"/>
    <property type="match status" value="1"/>
</dbReference>
<comment type="similarity">
    <text evidence="2">Belongs to the UPF0754 family.</text>
</comment>
<evidence type="ECO:0000256" key="2">
    <source>
        <dbReference type="ARBA" id="ARBA00008053"/>
    </source>
</evidence>
<feature type="transmembrane region" description="Helical" evidence="6">
    <location>
        <begin position="6"/>
        <end position="29"/>
    </location>
</feature>
<sequence>MTNLNILLTLIFMAFIGALIGGVTNHIAIKMLFWPYEAKYIGNFRIPFTPGLIPKRRDELSTQLGRTVVEHLLTPETFKKRFFNEEMRMKTEKWIQRQLAKHVFESPKTFKNWLDAAGQKNVEMKIERKIDRLVERQYDSLLSYIDGKTIRELMPEAWKDEAEVKMIQSVKYGIDRGSDYFESIEGRRAIKTLLDEFLASRGRIGNMLHSILGESRPLVDRIQPEIIKFLNSPKTFELLVSIAYAEWDKLQDRRADALLSEFDFNPALEAVKQYVRETANVEGRLNTTLAQSWPGGLEWTSENFTPLVTDFIFEQGEQKLEETIHKINIESMVKEQVDSLPLSRLEELVLGISRREFKMITVLGAFIGGAVGILQGVLVSVLNIL</sequence>
<evidence type="ECO:0000313" key="8">
    <source>
        <dbReference type="Proteomes" id="UP001595625"/>
    </source>
</evidence>
<dbReference type="RefSeq" id="WP_338088700.1">
    <property type="nucleotide sequence ID" value="NZ_CANMQG010000007.1"/>
</dbReference>
<dbReference type="InterPro" id="IPR007383">
    <property type="entry name" value="DUF445"/>
</dbReference>
<accession>A0ABV7KLX9</accession>
<dbReference type="EMBL" id="JBHRUJ010000006">
    <property type="protein sequence ID" value="MFC3210450.1"/>
    <property type="molecule type" value="Genomic_DNA"/>
</dbReference>
<organism evidence="7 8">
    <name type="scientific">Planomicrobium okeanokoites</name>
    <name type="common">Planococcus okeanokoites</name>
    <name type="synonym">Flavobacterium okeanokoites</name>
    <dbReference type="NCBI Taxonomy" id="244"/>
    <lineage>
        <taxon>Bacteria</taxon>
        <taxon>Bacillati</taxon>
        <taxon>Bacillota</taxon>
        <taxon>Bacilli</taxon>
        <taxon>Bacillales</taxon>
        <taxon>Caryophanaceae</taxon>
        <taxon>Planomicrobium</taxon>
    </lineage>
</organism>
<evidence type="ECO:0000256" key="4">
    <source>
        <dbReference type="ARBA" id="ARBA00022989"/>
    </source>
</evidence>
<evidence type="ECO:0000256" key="5">
    <source>
        <dbReference type="ARBA" id="ARBA00023136"/>
    </source>
</evidence>
<reference evidence="8" key="1">
    <citation type="journal article" date="2019" name="Int. J. Syst. Evol. Microbiol.">
        <title>The Global Catalogue of Microorganisms (GCM) 10K type strain sequencing project: providing services to taxonomists for standard genome sequencing and annotation.</title>
        <authorList>
            <consortium name="The Broad Institute Genomics Platform"/>
            <consortium name="The Broad Institute Genome Sequencing Center for Infectious Disease"/>
            <person name="Wu L."/>
            <person name="Ma J."/>
        </authorList>
    </citation>
    <scope>NUCLEOTIDE SEQUENCE [LARGE SCALE GENOMIC DNA]</scope>
    <source>
        <strain evidence="8">CCM 320</strain>
    </source>
</reference>
<gene>
    <name evidence="7" type="ORF">ACFOEJ_05085</name>
</gene>
<name>A0ABV7KLX9_PLAOK</name>
<keyword evidence="4 6" id="KW-1133">Transmembrane helix</keyword>
<evidence type="ECO:0000256" key="1">
    <source>
        <dbReference type="ARBA" id="ARBA00004308"/>
    </source>
</evidence>